<dbReference type="InterPro" id="IPR046358">
    <property type="entry name" value="Flagellin_C"/>
</dbReference>
<dbReference type="AlphaFoldDB" id="A0A1W1BBD5"/>
<evidence type="ECO:0000259" key="2">
    <source>
        <dbReference type="Pfam" id="PF00669"/>
    </source>
</evidence>
<dbReference type="PRINTS" id="PR00207">
    <property type="entry name" value="FLAGELLIN"/>
</dbReference>
<dbReference type="PANTHER" id="PTHR42792:SF2">
    <property type="entry name" value="FLAGELLIN"/>
    <property type="match status" value="1"/>
</dbReference>
<feature type="domain" description="Flagellin N-terminal" evidence="2">
    <location>
        <begin position="5"/>
        <end position="141"/>
    </location>
</feature>
<keyword evidence="4" id="KW-0969">Cilium</keyword>
<evidence type="ECO:0000256" key="1">
    <source>
        <dbReference type="ARBA" id="ARBA00023143"/>
    </source>
</evidence>
<keyword evidence="4" id="KW-0966">Cell projection</keyword>
<keyword evidence="4" id="KW-0282">Flagellum</keyword>
<dbReference type="EMBL" id="FPHF01000011">
    <property type="protein sequence ID" value="SFV50789.1"/>
    <property type="molecule type" value="Genomic_DNA"/>
</dbReference>
<dbReference type="PANTHER" id="PTHR42792">
    <property type="entry name" value="FLAGELLIN"/>
    <property type="match status" value="1"/>
</dbReference>
<name>A0A1W1BBD5_9ZZZZ</name>
<accession>A0A1W1BBD5</accession>
<evidence type="ECO:0000313" key="4">
    <source>
        <dbReference type="EMBL" id="SFV50789.1"/>
    </source>
</evidence>
<dbReference type="Gene3D" id="1.20.1330.10">
    <property type="entry name" value="f41 fragment of flagellin, N-terminal domain"/>
    <property type="match status" value="1"/>
</dbReference>
<proteinExistence type="predicted"/>
<dbReference type="Pfam" id="PF00700">
    <property type="entry name" value="Flagellin_C"/>
    <property type="match status" value="1"/>
</dbReference>
<gene>
    <name evidence="4" type="ORF">MNB_SM-4-452</name>
</gene>
<dbReference type="GO" id="GO:0005198">
    <property type="term" value="F:structural molecule activity"/>
    <property type="evidence" value="ECO:0007669"/>
    <property type="project" value="InterPro"/>
</dbReference>
<organism evidence="4">
    <name type="scientific">hydrothermal vent metagenome</name>
    <dbReference type="NCBI Taxonomy" id="652676"/>
    <lineage>
        <taxon>unclassified sequences</taxon>
        <taxon>metagenomes</taxon>
        <taxon>ecological metagenomes</taxon>
    </lineage>
</organism>
<sequence length="278" mass="28872">MGFRINTNIGAMNAFRNASMNSIELNKSLNSLSSGLRINKAADDSAGLAIANKLSAQSQGLGQAIKNSNDGIGLIQTADGALEEYGNIMKRVRVLATQAANDTQDADSRGYISQEVQALLAEASDIASTTKFNGVPVLSGTGGTTGTFTFHTGAYSGDTQSVAINSANVTAIAGTAATALTVTTRTAAEETISDMDTAIKNVDAKRATLGAAQNKLESNVRNISVTQVNIAAAESNIRDVDFAAESANFAKRNILAQSGSYAMSQANSVQQNVLRLLQ</sequence>
<dbReference type="SUPFAM" id="SSF64518">
    <property type="entry name" value="Phase 1 flagellin"/>
    <property type="match status" value="1"/>
</dbReference>
<reference evidence="4" key="1">
    <citation type="submission" date="2016-10" db="EMBL/GenBank/DDBJ databases">
        <authorList>
            <person name="de Groot N.N."/>
        </authorList>
    </citation>
    <scope>NUCLEOTIDE SEQUENCE</scope>
</reference>
<dbReference type="InterPro" id="IPR042187">
    <property type="entry name" value="Flagellin_C_sub2"/>
</dbReference>
<protein>
    <submittedName>
        <fullName evidence="4">Flagellin</fullName>
    </submittedName>
</protein>
<feature type="domain" description="Flagellin C-terminal" evidence="3">
    <location>
        <begin position="195"/>
        <end position="277"/>
    </location>
</feature>
<evidence type="ECO:0000259" key="3">
    <source>
        <dbReference type="Pfam" id="PF00700"/>
    </source>
</evidence>
<dbReference type="GO" id="GO:0009288">
    <property type="term" value="C:bacterial-type flagellum"/>
    <property type="evidence" value="ECO:0007669"/>
    <property type="project" value="InterPro"/>
</dbReference>
<dbReference type="Gene3D" id="6.10.10.10">
    <property type="entry name" value="Flagellar export chaperone, C-terminal domain"/>
    <property type="match status" value="1"/>
</dbReference>
<dbReference type="InterPro" id="IPR001492">
    <property type="entry name" value="Flagellin"/>
</dbReference>
<dbReference type="InterPro" id="IPR001029">
    <property type="entry name" value="Flagellin_N"/>
</dbReference>
<keyword evidence="1" id="KW-0975">Bacterial flagellum</keyword>
<dbReference type="Pfam" id="PF00669">
    <property type="entry name" value="Flagellin_N"/>
    <property type="match status" value="1"/>
</dbReference>